<feature type="modified residue" description="N6-(pyridoxal phosphate)lysine" evidence="2">
    <location>
        <position position="39"/>
    </location>
</feature>
<dbReference type="EMBL" id="SUVG01000006">
    <property type="protein sequence ID" value="MBE6421549.1"/>
    <property type="molecule type" value="Genomic_DNA"/>
</dbReference>
<keyword evidence="1 2" id="KW-0663">Pyridoxal phosphate</keyword>
<organism evidence="5 6">
    <name type="scientific">Candidatus Avelusimicrobium gallicola</name>
    <dbReference type="NCBI Taxonomy" id="2562704"/>
    <lineage>
        <taxon>Bacteria</taxon>
        <taxon>Pseudomonadati</taxon>
        <taxon>Elusimicrobiota</taxon>
        <taxon>Elusimicrobia</taxon>
        <taxon>Elusimicrobiales</taxon>
        <taxon>Elusimicrobiaceae</taxon>
        <taxon>Candidatus Avelusimicrobium</taxon>
    </lineage>
</organism>
<dbReference type="PANTHER" id="PTHR10146:SF14">
    <property type="entry name" value="PYRIDOXAL PHOSPHATE HOMEOSTASIS PROTEIN"/>
    <property type="match status" value="1"/>
</dbReference>
<dbReference type="InterPro" id="IPR001608">
    <property type="entry name" value="Ala_racemase_N"/>
</dbReference>
<dbReference type="NCBIfam" id="TIGR00044">
    <property type="entry name" value="YggS family pyridoxal phosphate-dependent enzyme"/>
    <property type="match status" value="1"/>
</dbReference>
<evidence type="ECO:0000313" key="6">
    <source>
        <dbReference type="Proteomes" id="UP000725649"/>
    </source>
</evidence>
<dbReference type="CDD" id="cd00635">
    <property type="entry name" value="PLPDE_III_YBL036c_like"/>
    <property type="match status" value="1"/>
</dbReference>
<dbReference type="AlphaFoldDB" id="A0A928DSU2"/>
<comment type="caution">
    <text evidence="5">The sequence shown here is derived from an EMBL/GenBank/DDBJ whole genome shotgun (WGS) entry which is preliminary data.</text>
</comment>
<comment type="similarity">
    <text evidence="3">Belongs to the pyridoxal phosphate-binding protein YggS/PROSC family.</text>
</comment>
<dbReference type="Proteomes" id="UP000725649">
    <property type="component" value="Unassembled WGS sequence"/>
</dbReference>
<dbReference type="GO" id="GO:0030170">
    <property type="term" value="F:pyridoxal phosphate binding"/>
    <property type="evidence" value="ECO:0007669"/>
    <property type="project" value="InterPro"/>
</dbReference>
<feature type="domain" description="Alanine racemase N-terminal" evidence="4">
    <location>
        <begin position="85"/>
        <end position="227"/>
    </location>
</feature>
<dbReference type="InterPro" id="IPR029066">
    <property type="entry name" value="PLP-binding_barrel"/>
</dbReference>
<dbReference type="PIRSF" id="PIRSF004848">
    <property type="entry name" value="YBL036c_PLPDEIII"/>
    <property type="match status" value="1"/>
</dbReference>
<reference evidence="5" key="1">
    <citation type="submission" date="2019-04" db="EMBL/GenBank/DDBJ databases">
        <title>Evolution of Biomass-Degrading Anaerobic Consortia Revealed by Metagenomics.</title>
        <authorList>
            <person name="Peng X."/>
        </authorList>
    </citation>
    <scope>NUCLEOTIDE SEQUENCE</scope>
    <source>
        <strain evidence="5">SIG66</strain>
    </source>
</reference>
<comment type="cofactor">
    <cofactor evidence="2">
        <name>pyridoxal 5'-phosphate</name>
        <dbReference type="ChEBI" id="CHEBI:597326"/>
    </cofactor>
</comment>
<dbReference type="PANTHER" id="PTHR10146">
    <property type="entry name" value="PROLINE SYNTHETASE CO-TRANSCRIBED BACTERIAL HOMOLOG PROTEIN"/>
    <property type="match status" value="1"/>
</dbReference>
<evidence type="ECO:0000256" key="3">
    <source>
        <dbReference type="RuleBase" id="RU004514"/>
    </source>
</evidence>
<name>A0A928DSU2_9BACT</name>
<evidence type="ECO:0000313" key="5">
    <source>
        <dbReference type="EMBL" id="MBE6421549.1"/>
    </source>
</evidence>
<protein>
    <submittedName>
        <fullName evidence="5">YggS family pyridoxal phosphate-dependent enzyme</fullName>
    </submittedName>
</protein>
<dbReference type="Gene3D" id="3.20.20.10">
    <property type="entry name" value="Alanine racemase"/>
    <property type="match status" value="1"/>
</dbReference>
<evidence type="ECO:0000256" key="1">
    <source>
        <dbReference type="ARBA" id="ARBA00022898"/>
    </source>
</evidence>
<evidence type="ECO:0000259" key="4">
    <source>
        <dbReference type="Pfam" id="PF01168"/>
    </source>
</evidence>
<evidence type="ECO:0000256" key="2">
    <source>
        <dbReference type="PIRSR" id="PIRSR004848-1"/>
    </source>
</evidence>
<dbReference type="InterPro" id="IPR011078">
    <property type="entry name" value="PyrdxlP_homeostasis"/>
</dbReference>
<dbReference type="SUPFAM" id="SSF51419">
    <property type="entry name" value="PLP-binding barrel"/>
    <property type="match status" value="1"/>
</dbReference>
<sequence>MTREELLLQNYQQINLALQSACRISGRKPDEVSLLAVTKYAADSDVLFLLEKGLITHVGESRVGQAWARWKNPAFAKFPVVKHFIGHLQKNKAAKAAELFDFIDSLDSFSTAQALEKHLPAGKMIRALVQVKLTDRETQSGLPLPEARQLASRLKTLQRVRVCGYMGIAPQGAPEADLRRLFRQVNDAFKQDFPVGTERYLSLGMSEDFTVAVEEGSSLPRIGSGLFAKNLEVL</sequence>
<dbReference type="Pfam" id="PF01168">
    <property type="entry name" value="Ala_racemase_N"/>
    <property type="match status" value="1"/>
</dbReference>
<gene>
    <name evidence="5" type="ORF">E7027_05425</name>
</gene>
<accession>A0A928DSU2</accession>
<proteinExistence type="inferred from homology"/>